<dbReference type="RefSeq" id="WP_134437507.1">
    <property type="nucleotide sequence ID" value="NZ_SOML01000017.1"/>
</dbReference>
<evidence type="ECO:0000313" key="2">
    <source>
        <dbReference type="Proteomes" id="UP000297861"/>
    </source>
</evidence>
<dbReference type="Proteomes" id="UP000297861">
    <property type="component" value="Unassembled WGS sequence"/>
</dbReference>
<reference evidence="1 2" key="1">
    <citation type="submission" date="2019-03" db="EMBL/GenBank/DDBJ databases">
        <title>San Antonio Military Medical Center submission to MRSN (WRAIR), pending publication.</title>
        <authorList>
            <person name="Blyth D.M."/>
            <person name="Mccarthy S.L."/>
            <person name="Schall S.E."/>
            <person name="Stam J.A."/>
            <person name="Ong A.C."/>
            <person name="Mcgann P.T."/>
        </authorList>
    </citation>
    <scope>NUCLEOTIDE SEQUENCE [LARGE SCALE GENOMIC DNA]</scope>
    <source>
        <strain evidence="1 2">MRSN571793</strain>
    </source>
</reference>
<evidence type="ECO:0000313" key="1">
    <source>
        <dbReference type="EMBL" id="TFD92549.1"/>
    </source>
</evidence>
<proteinExistence type="predicted"/>
<keyword evidence="2" id="KW-1185">Reference proteome</keyword>
<protein>
    <submittedName>
        <fullName evidence="1">Uncharacterized protein</fullName>
    </submittedName>
</protein>
<dbReference type="AlphaFoldDB" id="A0A4Y8KZV7"/>
<accession>A0A4Y8KZV7</accession>
<gene>
    <name evidence="1" type="ORF">E2605_18485</name>
</gene>
<comment type="caution">
    <text evidence="1">The sequence shown here is derived from an EMBL/GenBank/DDBJ whole genome shotgun (WGS) entry which is preliminary data.</text>
</comment>
<name>A0A4Y8KZV7_9BACT</name>
<dbReference type="OrthoDB" id="1029020at2"/>
<dbReference type="EMBL" id="SOML01000017">
    <property type="protein sequence ID" value="TFD92549.1"/>
    <property type="molecule type" value="Genomic_DNA"/>
</dbReference>
<organism evidence="1 2">
    <name type="scientific">Dysgonomonas capnocytophagoides</name>
    <dbReference type="NCBI Taxonomy" id="45254"/>
    <lineage>
        <taxon>Bacteria</taxon>
        <taxon>Pseudomonadati</taxon>
        <taxon>Bacteroidota</taxon>
        <taxon>Bacteroidia</taxon>
        <taxon>Bacteroidales</taxon>
        <taxon>Dysgonomonadaceae</taxon>
        <taxon>Dysgonomonas</taxon>
    </lineage>
</organism>
<sequence length="159" mass="18375">MIRITRLYEMLMELQAESNIKYPDPDYQIKHLILSPVESHLIKKIGDKAGIILAVKLPDADSKIKDVDNKSEENHMLMFLLEKQDPGNVDDNKERIHYAKMQTVMSFIKDWIANRGLNGNICGGDETLSDKAFHTEWEYQTFRNLNGLSITFDLKDFSL</sequence>